<keyword evidence="1" id="KW-1133">Transmembrane helix</keyword>
<dbReference type="RefSeq" id="WP_208390568.1">
    <property type="nucleotide sequence ID" value="NZ_BAAAOO010000007.1"/>
</dbReference>
<organism evidence="2 3">
    <name type="scientific">Brooklawnia cerclae</name>
    <dbReference type="NCBI Taxonomy" id="349934"/>
    <lineage>
        <taxon>Bacteria</taxon>
        <taxon>Bacillati</taxon>
        <taxon>Actinomycetota</taxon>
        <taxon>Actinomycetes</taxon>
        <taxon>Propionibacteriales</taxon>
        <taxon>Propionibacteriaceae</taxon>
        <taxon>Brooklawnia</taxon>
    </lineage>
</organism>
<reference evidence="2 3" key="1">
    <citation type="submission" date="2020-02" db="EMBL/GenBank/DDBJ databases">
        <title>Sequencing the genomes of 1000 actinobacteria strains.</title>
        <authorList>
            <person name="Klenk H.-P."/>
        </authorList>
    </citation>
    <scope>NUCLEOTIDE SEQUENCE [LARGE SCALE GENOMIC DNA]</scope>
    <source>
        <strain evidence="2 3">DSM 19609</strain>
    </source>
</reference>
<keyword evidence="1" id="KW-0472">Membrane</keyword>
<proteinExistence type="predicted"/>
<keyword evidence="1" id="KW-0812">Transmembrane</keyword>
<dbReference type="EMBL" id="JAAMOZ010000001">
    <property type="protein sequence ID" value="NIH58025.1"/>
    <property type="molecule type" value="Genomic_DNA"/>
</dbReference>
<evidence type="ECO:0000256" key="1">
    <source>
        <dbReference type="SAM" id="Phobius"/>
    </source>
</evidence>
<protein>
    <recommendedName>
        <fullName evidence="4">DUF4157 domain-containing protein</fullName>
    </recommendedName>
</protein>
<sequence length="153" mass="16824">MNSRRPATVLRAVANWVNLSTPLGFAIAAVGRARVHKGPDHLWIAEGYRLGVPVAGAFTVGSVVIVKGRTLADLQTGTPLVLEHEATHAWQWAACLGLPFLPLYLLANAWSWARTRTWYAANSFEVWADLAKGGYAPAGPPQRMRRRDADRLR</sequence>
<name>A0ABX0SHZ2_9ACTN</name>
<dbReference type="Proteomes" id="UP000749311">
    <property type="component" value="Unassembled WGS sequence"/>
</dbReference>
<evidence type="ECO:0008006" key="4">
    <source>
        <dbReference type="Google" id="ProtNLM"/>
    </source>
</evidence>
<keyword evidence="3" id="KW-1185">Reference proteome</keyword>
<evidence type="ECO:0000313" key="2">
    <source>
        <dbReference type="EMBL" id="NIH58025.1"/>
    </source>
</evidence>
<feature type="transmembrane region" description="Helical" evidence="1">
    <location>
        <begin position="89"/>
        <end position="107"/>
    </location>
</feature>
<comment type="caution">
    <text evidence="2">The sequence shown here is derived from an EMBL/GenBank/DDBJ whole genome shotgun (WGS) entry which is preliminary data.</text>
</comment>
<evidence type="ECO:0000313" key="3">
    <source>
        <dbReference type="Proteomes" id="UP000749311"/>
    </source>
</evidence>
<accession>A0ABX0SHZ2</accession>
<feature type="transmembrane region" description="Helical" evidence="1">
    <location>
        <begin position="12"/>
        <end position="30"/>
    </location>
</feature>
<gene>
    <name evidence="2" type="ORF">FB473_002670</name>
</gene>